<keyword evidence="1" id="KW-1133">Transmembrane helix</keyword>
<feature type="transmembrane region" description="Helical" evidence="1">
    <location>
        <begin position="6"/>
        <end position="31"/>
    </location>
</feature>
<feature type="transmembrane region" description="Helical" evidence="1">
    <location>
        <begin position="52"/>
        <end position="70"/>
    </location>
</feature>
<keyword evidence="2" id="KW-0614">Plasmid</keyword>
<keyword evidence="1" id="KW-0472">Membrane</keyword>
<organism evidence="2">
    <name type="scientific">Enterococcus faecalis</name>
    <name type="common">Streptococcus faecalis</name>
    <dbReference type="NCBI Taxonomy" id="1351"/>
    <lineage>
        <taxon>Bacteria</taxon>
        <taxon>Bacillati</taxon>
        <taxon>Bacillota</taxon>
        <taxon>Bacilli</taxon>
        <taxon>Lactobacillales</taxon>
        <taxon>Enterococcaceae</taxon>
        <taxon>Enterococcus</taxon>
    </lineage>
</organism>
<evidence type="ECO:0000256" key="1">
    <source>
        <dbReference type="SAM" id="Phobius"/>
    </source>
</evidence>
<evidence type="ECO:0000313" key="2">
    <source>
        <dbReference type="EMBL" id="ARO46277.1"/>
    </source>
</evidence>
<dbReference type="InterPro" id="IPR043993">
    <property type="entry name" value="T4SS_pilin"/>
</dbReference>
<dbReference type="RefSeq" id="WP_172689753.1">
    <property type="nucleotide sequence ID" value="NZ_KY303941.1"/>
</dbReference>
<protein>
    <submittedName>
        <fullName evidence="2">Uncharacterized protein</fullName>
    </submittedName>
</protein>
<proteinExistence type="predicted"/>
<dbReference type="EMBL" id="KY303941">
    <property type="protein sequence ID" value="ARO46277.1"/>
    <property type="molecule type" value="Genomic_DNA"/>
</dbReference>
<keyword evidence="1" id="KW-0812">Transmembrane</keyword>
<name>A0A1W6QXV1_ENTFL</name>
<accession>A0A1W6QXV1</accession>
<geneLocation type="plasmid" evidence="2">
    <name>pGTC3</name>
</geneLocation>
<reference evidence="2" key="1">
    <citation type="submission" date="2016-12" db="EMBL/GenBank/DDBJ databases">
        <title>Characterization of a Plasmid Isolated from Enterococcus faecalis found in the Fecal Material of a Blue Whale.</title>
        <authorList>
            <person name="McLaughlin R."/>
        </authorList>
    </citation>
    <scope>NUCLEOTIDE SEQUENCE</scope>
    <source>
        <strain evidence="2">3</strain>
        <plasmid evidence="2">pGTC3</plasmid>
    </source>
</reference>
<dbReference type="Pfam" id="PF18895">
    <property type="entry name" value="T4SS_pilin"/>
    <property type="match status" value="1"/>
</dbReference>
<sequence>MDRIQTVLTFLIGGFSGLVGSWATLQILMAAWNIMRKNQRKVEEAKEHIEHIVLGICIAVAGAAIVTWLMSA</sequence>
<dbReference type="AlphaFoldDB" id="A0A1W6QXV1"/>